<comment type="caution">
    <text evidence="1">The sequence shown here is derived from an EMBL/GenBank/DDBJ whole genome shotgun (WGS) entry which is preliminary data.</text>
</comment>
<evidence type="ECO:0000313" key="1">
    <source>
        <dbReference type="EMBL" id="KRY88690.1"/>
    </source>
</evidence>
<organism evidence="1 2">
    <name type="scientific">Trichinella pseudospiralis</name>
    <name type="common">Parasitic roundworm</name>
    <dbReference type="NCBI Taxonomy" id="6337"/>
    <lineage>
        <taxon>Eukaryota</taxon>
        <taxon>Metazoa</taxon>
        <taxon>Ecdysozoa</taxon>
        <taxon>Nematoda</taxon>
        <taxon>Enoplea</taxon>
        <taxon>Dorylaimia</taxon>
        <taxon>Trichinellida</taxon>
        <taxon>Trichinellidae</taxon>
        <taxon>Trichinella</taxon>
    </lineage>
</organism>
<keyword evidence="2" id="KW-1185">Reference proteome</keyword>
<name>A0A0V1FRS6_TRIPS</name>
<protein>
    <submittedName>
        <fullName evidence="1">Uncharacterized protein</fullName>
    </submittedName>
</protein>
<sequence length="75" mass="8712">MLRSISSTVVHIITFEQQMSQLLAAFQQLLKCSNHAVSVLINCKNIYEIINRWYHQYTLMTLSKVKLIKKTISTV</sequence>
<dbReference type="AlphaFoldDB" id="A0A0V1FRS6"/>
<evidence type="ECO:0000313" key="2">
    <source>
        <dbReference type="Proteomes" id="UP000054995"/>
    </source>
</evidence>
<proteinExistence type="predicted"/>
<dbReference type="EMBL" id="JYDT01000039">
    <property type="protein sequence ID" value="KRY88690.1"/>
    <property type="molecule type" value="Genomic_DNA"/>
</dbReference>
<gene>
    <name evidence="1" type="ORF">T4D_3016</name>
</gene>
<accession>A0A0V1FRS6</accession>
<dbReference type="Proteomes" id="UP000054995">
    <property type="component" value="Unassembled WGS sequence"/>
</dbReference>
<reference evidence="1 2" key="1">
    <citation type="submission" date="2015-01" db="EMBL/GenBank/DDBJ databases">
        <title>Evolution of Trichinella species and genotypes.</title>
        <authorList>
            <person name="Korhonen P.K."/>
            <person name="Edoardo P."/>
            <person name="Giuseppe L.R."/>
            <person name="Gasser R.B."/>
        </authorList>
    </citation>
    <scope>NUCLEOTIDE SEQUENCE [LARGE SCALE GENOMIC DNA]</scope>
    <source>
        <strain evidence="1">ISS470</strain>
    </source>
</reference>